<reference evidence="1" key="1">
    <citation type="submission" date="2023-07" db="EMBL/GenBank/DDBJ databases">
        <title>A collection of bacterial strains from the Burkholderia cepacia Research Laboratory and Repository.</title>
        <authorList>
            <person name="Lipuma J."/>
            <person name="Spilker T."/>
            <person name="Caverly L."/>
        </authorList>
    </citation>
    <scope>NUCLEOTIDE SEQUENCE</scope>
    <source>
        <strain evidence="1">AU44268</strain>
    </source>
</reference>
<name>A0AAW7T5T8_BURVI</name>
<comment type="caution">
    <text evidence="1">The sequence shown here is derived from an EMBL/GenBank/DDBJ whole genome shotgun (WGS) entry which is preliminary data.</text>
</comment>
<accession>A0AAW7T5T8</accession>
<dbReference type="RefSeq" id="WP_301788726.1">
    <property type="nucleotide sequence ID" value="NZ_JAUJRV010000017.1"/>
</dbReference>
<dbReference type="AlphaFoldDB" id="A0AAW7T5T8"/>
<protein>
    <recommendedName>
        <fullName evidence="3">Replication protein</fullName>
    </recommendedName>
</protein>
<evidence type="ECO:0000313" key="1">
    <source>
        <dbReference type="EMBL" id="MDN7797264.1"/>
    </source>
</evidence>
<evidence type="ECO:0008006" key="3">
    <source>
        <dbReference type="Google" id="ProtNLM"/>
    </source>
</evidence>
<proteinExistence type="predicted"/>
<gene>
    <name evidence="1" type="ORF">QZM33_20205</name>
</gene>
<dbReference type="EMBL" id="JAUJRV010000017">
    <property type="protein sequence ID" value="MDN7797264.1"/>
    <property type="molecule type" value="Genomic_DNA"/>
</dbReference>
<sequence>MSKINRMRAGAANPNTARELVAIHPRKSHEALLSVPGEKKAARDSSCDVPSTDELSRLSADWELSGILNKDVDVKSLAYVLREHAYRNNFDVVSFEKVLDFALHLGMKKKAVVRAVEILRDAGYVGTCGINDEFNLVCVNPKLLGAPAPVRCLSDQHRNV</sequence>
<organism evidence="1 2">
    <name type="scientific">Burkholderia vietnamiensis</name>
    <dbReference type="NCBI Taxonomy" id="60552"/>
    <lineage>
        <taxon>Bacteria</taxon>
        <taxon>Pseudomonadati</taxon>
        <taxon>Pseudomonadota</taxon>
        <taxon>Betaproteobacteria</taxon>
        <taxon>Burkholderiales</taxon>
        <taxon>Burkholderiaceae</taxon>
        <taxon>Burkholderia</taxon>
        <taxon>Burkholderia cepacia complex</taxon>
    </lineage>
</organism>
<evidence type="ECO:0000313" key="2">
    <source>
        <dbReference type="Proteomes" id="UP001171620"/>
    </source>
</evidence>
<dbReference type="Proteomes" id="UP001171620">
    <property type="component" value="Unassembled WGS sequence"/>
</dbReference>